<name>A0A1H3UHD2_9ACTN</name>
<reference evidence="2" key="1">
    <citation type="submission" date="2016-10" db="EMBL/GenBank/DDBJ databases">
        <authorList>
            <person name="Varghese N."/>
            <person name="Submissions S."/>
        </authorList>
    </citation>
    <scope>NUCLEOTIDE SEQUENCE [LARGE SCALE GENOMIC DNA]</scope>
    <source>
        <strain evidence="2">DSM 44718</strain>
    </source>
</reference>
<gene>
    <name evidence="1" type="ORF">SAMN05421684_7335</name>
</gene>
<dbReference type="AlphaFoldDB" id="A0A1H3UHD2"/>
<protein>
    <recommendedName>
        <fullName evidence="3">Pyridoxamine 5'-phosphate oxidase</fullName>
    </recommendedName>
</protein>
<accession>A0A1H3UHD2</accession>
<evidence type="ECO:0000313" key="1">
    <source>
        <dbReference type="EMBL" id="SDZ61902.1"/>
    </source>
</evidence>
<dbReference type="RefSeq" id="WP_090802371.1">
    <property type="nucleotide sequence ID" value="NZ_BOND01000005.1"/>
</dbReference>
<sequence length="153" mass="16183">MAQSTVLVALVRTLASGHLPGMVQVARRATARGGPGPFPVRHALDRAGSPLLLAAAGDPVDKALTSCDDYDVATVLAITAPDGGQLWISGWSTRLREPLLRGAVLDFAAHNPLPDLLDVGHGHTLHRMDVAEVRFEHPDGLMIEIDPDDYAAG</sequence>
<keyword evidence="2" id="KW-1185">Reference proteome</keyword>
<evidence type="ECO:0008006" key="3">
    <source>
        <dbReference type="Google" id="ProtNLM"/>
    </source>
</evidence>
<dbReference type="EMBL" id="FNQB01000004">
    <property type="protein sequence ID" value="SDZ61902.1"/>
    <property type="molecule type" value="Genomic_DNA"/>
</dbReference>
<proteinExistence type="predicted"/>
<dbReference type="Proteomes" id="UP000199632">
    <property type="component" value="Unassembled WGS sequence"/>
</dbReference>
<evidence type="ECO:0000313" key="2">
    <source>
        <dbReference type="Proteomes" id="UP000199632"/>
    </source>
</evidence>
<organism evidence="1 2">
    <name type="scientific">Asanoa ishikariensis</name>
    <dbReference type="NCBI Taxonomy" id="137265"/>
    <lineage>
        <taxon>Bacteria</taxon>
        <taxon>Bacillati</taxon>
        <taxon>Actinomycetota</taxon>
        <taxon>Actinomycetes</taxon>
        <taxon>Micromonosporales</taxon>
        <taxon>Micromonosporaceae</taxon>
        <taxon>Asanoa</taxon>
    </lineage>
</organism>